<evidence type="ECO:0000313" key="7">
    <source>
        <dbReference type="EMBL" id="GMR38642.1"/>
    </source>
</evidence>
<keyword evidence="1" id="KW-0808">Transferase</keyword>
<dbReference type="PROSITE" id="PS00107">
    <property type="entry name" value="PROTEIN_KINASE_ATP"/>
    <property type="match status" value="1"/>
</dbReference>
<dbReference type="SUPFAM" id="SSF56112">
    <property type="entry name" value="Protein kinase-like (PK-like)"/>
    <property type="match status" value="1"/>
</dbReference>
<dbReference type="PROSITE" id="PS50011">
    <property type="entry name" value="PROTEIN_KINASE_DOM"/>
    <property type="match status" value="1"/>
</dbReference>
<dbReference type="EMBL" id="BTRK01000002">
    <property type="protein sequence ID" value="GMR38642.1"/>
    <property type="molecule type" value="Genomic_DNA"/>
</dbReference>
<proteinExistence type="predicted"/>
<reference evidence="8" key="1">
    <citation type="submission" date="2022-10" db="EMBL/GenBank/DDBJ databases">
        <title>Genome assembly of Pristionchus species.</title>
        <authorList>
            <person name="Yoshida K."/>
            <person name="Sommer R.J."/>
        </authorList>
    </citation>
    <scope>NUCLEOTIDE SEQUENCE [LARGE SCALE GENOMIC DNA]</scope>
    <source>
        <strain evidence="8">RS5460</strain>
    </source>
</reference>
<dbReference type="GO" id="GO:0005524">
    <property type="term" value="F:ATP binding"/>
    <property type="evidence" value="ECO:0007669"/>
    <property type="project" value="UniProtKB-UniRule"/>
</dbReference>
<keyword evidence="8" id="KW-1185">Reference proteome</keyword>
<protein>
    <recommendedName>
        <fullName evidence="6">Protein kinase domain-containing protein</fullName>
    </recommendedName>
</protein>
<evidence type="ECO:0000259" key="6">
    <source>
        <dbReference type="PROSITE" id="PS50011"/>
    </source>
</evidence>
<keyword evidence="4 5" id="KW-0067">ATP-binding</keyword>
<feature type="domain" description="Protein kinase" evidence="6">
    <location>
        <begin position="5"/>
        <end position="219"/>
    </location>
</feature>
<dbReference type="AlphaFoldDB" id="A0AAN5CCS1"/>
<evidence type="ECO:0000256" key="3">
    <source>
        <dbReference type="ARBA" id="ARBA00022777"/>
    </source>
</evidence>
<gene>
    <name evidence="7" type="ORF">PMAYCL1PPCAC_08837</name>
</gene>
<evidence type="ECO:0000256" key="1">
    <source>
        <dbReference type="ARBA" id="ARBA00022679"/>
    </source>
</evidence>
<accession>A0AAN5CCS1</accession>
<dbReference type="InterPro" id="IPR000719">
    <property type="entry name" value="Prot_kinase_dom"/>
</dbReference>
<keyword evidence="3" id="KW-0418">Kinase</keyword>
<keyword evidence="2 5" id="KW-0547">Nucleotide-binding</keyword>
<dbReference type="Gene3D" id="3.30.200.20">
    <property type="entry name" value="Phosphorylase Kinase, domain 1"/>
    <property type="match status" value="1"/>
</dbReference>
<dbReference type="GO" id="GO:0005634">
    <property type="term" value="C:nucleus"/>
    <property type="evidence" value="ECO:0007669"/>
    <property type="project" value="TreeGrafter"/>
</dbReference>
<name>A0AAN5CCS1_9BILA</name>
<dbReference type="Pfam" id="PF00069">
    <property type="entry name" value="Pkinase"/>
    <property type="match status" value="2"/>
</dbReference>
<feature type="non-terminal residue" evidence="7">
    <location>
        <position position="219"/>
    </location>
</feature>
<dbReference type="SMART" id="SM00220">
    <property type="entry name" value="S_TKc"/>
    <property type="match status" value="1"/>
</dbReference>
<sequence>FRSKFTPIKILGQGGFGCIFEAENKLDKWRYAVKRIPLRGKKHDVNKAMEEVCALASFDHPSIVRYNDSWKEEPPEGWQVLYHSMISDIINMFEKISNEEGCSFLYIQMEPSNILFASVDRVKICDLGIVAYRAIKNGQDIAMSRTVGRGTPMYMAPEQGGWAGYSAKVDIFSLGLILAQLCVVMTDDEAEMVFDNYRRRRPSDVLNQLPEVVSFRYYN</sequence>
<dbReference type="GO" id="GO:0005737">
    <property type="term" value="C:cytoplasm"/>
    <property type="evidence" value="ECO:0007669"/>
    <property type="project" value="TreeGrafter"/>
</dbReference>
<feature type="binding site" evidence="5">
    <location>
        <position position="34"/>
    </location>
    <ligand>
        <name>ATP</name>
        <dbReference type="ChEBI" id="CHEBI:30616"/>
    </ligand>
</feature>
<dbReference type="InterPro" id="IPR050339">
    <property type="entry name" value="CC_SR_Kinase"/>
</dbReference>
<dbReference type="GO" id="GO:0004694">
    <property type="term" value="F:eukaryotic translation initiation factor 2alpha kinase activity"/>
    <property type="evidence" value="ECO:0007669"/>
    <property type="project" value="TreeGrafter"/>
</dbReference>
<organism evidence="7 8">
    <name type="scientific">Pristionchus mayeri</name>
    <dbReference type="NCBI Taxonomy" id="1317129"/>
    <lineage>
        <taxon>Eukaryota</taxon>
        <taxon>Metazoa</taxon>
        <taxon>Ecdysozoa</taxon>
        <taxon>Nematoda</taxon>
        <taxon>Chromadorea</taxon>
        <taxon>Rhabditida</taxon>
        <taxon>Rhabditina</taxon>
        <taxon>Diplogasteromorpha</taxon>
        <taxon>Diplogasteroidea</taxon>
        <taxon>Neodiplogasteridae</taxon>
        <taxon>Pristionchus</taxon>
    </lineage>
</organism>
<feature type="non-terminal residue" evidence="7">
    <location>
        <position position="1"/>
    </location>
</feature>
<evidence type="ECO:0000256" key="4">
    <source>
        <dbReference type="ARBA" id="ARBA00022840"/>
    </source>
</evidence>
<evidence type="ECO:0000256" key="2">
    <source>
        <dbReference type="ARBA" id="ARBA00022741"/>
    </source>
</evidence>
<dbReference type="FunFam" id="3.30.200.20:FF:000706">
    <property type="entry name" value="Protein kinase"/>
    <property type="match status" value="1"/>
</dbReference>
<dbReference type="Proteomes" id="UP001328107">
    <property type="component" value="Unassembled WGS sequence"/>
</dbReference>
<comment type="caution">
    <text evidence="7">The sequence shown here is derived from an EMBL/GenBank/DDBJ whole genome shotgun (WGS) entry which is preliminary data.</text>
</comment>
<dbReference type="PANTHER" id="PTHR11042:SF91">
    <property type="entry name" value="EUKARYOTIC TRANSLATION INITIATION FACTOR 2-ALPHA KINASE"/>
    <property type="match status" value="1"/>
</dbReference>
<dbReference type="InterPro" id="IPR011009">
    <property type="entry name" value="Kinase-like_dom_sf"/>
</dbReference>
<evidence type="ECO:0000256" key="5">
    <source>
        <dbReference type="PROSITE-ProRule" id="PRU10141"/>
    </source>
</evidence>
<dbReference type="Gene3D" id="1.10.510.10">
    <property type="entry name" value="Transferase(Phosphotransferase) domain 1"/>
    <property type="match status" value="1"/>
</dbReference>
<dbReference type="PANTHER" id="PTHR11042">
    <property type="entry name" value="EUKARYOTIC TRANSLATION INITIATION FACTOR 2-ALPHA KINASE EIF2-ALPHA KINASE -RELATED"/>
    <property type="match status" value="1"/>
</dbReference>
<evidence type="ECO:0000313" key="8">
    <source>
        <dbReference type="Proteomes" id="UP001328107"/>
    </source>
</evidence>
<dbReference type="InterPro" id="IPR017441">
    <property type="entry name" value="Protein_kinase_ATP_BS"/>
</dbReference>